<evidence type="ECO:0008006" key="6">
    <source>
        <dbReference type="Google" id="ProtNLM"/>
    </source>
</evidence>
<keyword evidence="2" id="KW-0496">Mitochondrion</keyword>
<reference evidence="4 5" key="1">
    <citation type="submission" date="2015-12" db="EMBL/GenBank/DDBJ databases">
        <title>Dictyostelia acquired genes for synthesis and detection of signals that induce cell-type specialization by lateral gene transfer from prokaryotes.</title>
        <authorList>
            <person name="Gloeckner G."/>
            <person name="Schaap P."/>
        </authorList>
    </citation>
    <scope>NUCLEOTIDE SEQUENCE [LARGE SCALE GENOMIC DNA]</scope>
    <source>
        <strain evidence="4 5">TK</strain>
    </source>
</reference>
<evidence type="ECO:0000256" key="3">
    <source>
        <dbReference type="ARBA" id="ARBA00023157"/>
    </source>
</evidence>
<evidence type="ECO:0000256" key="1">
    <source>
        <dbReference type="ARBA" id="ARBA00004173"/>
    </source>
</evidence>
<dbReference type="GO" id="GO:0005739">
    <property type="term" value="C:mitochondrion"/>
    <property type="evidence" value="ECO:0007669"/>
    <property type="project" value="UniProtKB-SubCell"/>
</dbReference>
<dbReference type="SUPFAM" id="SSF47694">
    <property type="entry name" value="Cytochrome c oxidase subunit h"/>
    <property type="match status" value="1"/>
</dbReference>
<evidence type="ECO:0000313" key="4">
    <source>
        <dbReference type="EMBL" id="KYQ93798.1"/>
    </source>
</evidence>
<dbReference type="FunFam" id="1.10.10.140:FF:000001">
    <property type="entry name" value="Cytochrome c oxidase subunit 6B1"/>
    <property type="match status" value="1"/>
</dbReference>
<protein>
    <recommendedName>
        <fullName evidence="6">Cytochrome c oxidase subunit</fullName>
    </recommendedName>
</protein>
<comment type="caution">
    <text evidence="4">The sequence shown here is derived from an EMBL/GenBank/DDBJ whole genome shotgun (WGS) entry which is preliminary data.</text>
</comment>
<keyword evidence="5" id="KW-1185">Reference proteome</keyword>
<organism evidence="4 5">
    <name type="scientific">Tieghemostelium lacteum</name>
    <name type="common">Slime mold</name>
    <name type="synonym">Dictyostelium lacteum</name>
    <dbReference type="NCBI Taxonomy" id="361077"/>
    <lineage>
        <taxon>Eukaryota</taxon>
        <taxon>Amoebozoa</taxon>
        <taxon>Evosea</taxon>
        <taxon>Eumycetozoa</taxon>
        <taxon>Dictyostelia</taxon>
        <taxon>Dictyosteliales</taxon>
        <taxon>Raperosteliaceae</taxon>
        <taxon>Tieghemostelium</taxon>
    </lineage>
</organism>
<dbReference type="AlphaFoldDB" id="A0A151ZIH7"/>
<keyword evidence="3" id="KW-1015">Disulfide bond</keyword>
<name>A0A151ZIH7_TIELA</name>
<evidence type="ECO:0000256" key="2">
    <source>
        <dbReference type="ARBA" id="ARBA00023128"/>
    </source>
</evidence>
<dbReference type="InParanoid" id="A0A151ZIH7"/>
<dbReference type="PROSITE" id="PS51808">
    <property type="entry name" value="CHCH"/>
    <property type="match status" value="1"/>
</dbReference>
<proteinExistence type="predicted"/>
<dbReference type="EMBL" id="LODT01000025">
    <property type="protein sequence ID" value="KYQ93798.1"/>
    <property type="molecule type" value="Genomic_DNA"/>
</dbReference>
<accession>A0A151ZIH7</accession>
<dbReference type="Gene3D" id="1.10.10.140">
    <property type="entry name" value="Cytochrome c oxidase, subunit VIb"/>
    <property type="match status" value="1"/>
</dbReference>
<dbReference type="CDD" id="cd00926">
    <property type="entry name" value="Cyt_c_Oxidase_VIb"/>
    <property type="match status" value="1"/>
</dbReference>
<dbReference type="STRING" id="361077.A0A151ZIH7"/>
<dbReference type="InterPro" id="IPR036549">
    <property type="entry name" value="CX6/COA6-like_sf"/>
</dbReference>
<dbReference type="PANTHER" id="PTHR11387">
    <property type="entry name" value="CYTOCHROME C OXIDASE SUBUNIT 6B"/>
    <property type="match status" value="1"/>
</dbReference>
<gene>
    <name evidence="4" type="ORF">DLAC_05193</name>
</gene>
<dbReference type="Proteomes" id="UP000076078">
    <property type="component" value="Unassembled WGS sequence"/>
</dbReference>
<dbReference type="GO" id="GO:0045277">
    <property type="term" value="C:respiratory chain complex IV"/>
    <property type="evidence" value="ECO:0007669"/>
    <property type="project" value="InterPro"/>
</dbReference>
<dbReference type="InterPro" id="IPR048280">
    <property type="entry name" value="COX6B-like"/>
</dbReference>
<dbReference type="InterPro" id="IPR003213">
    <property type="entry name" value="Cyt_c_oxidase_su6B"/>
</dbReference>
<comment type="subcellular location">
    <subcellularLocation>
        <location evidence="1">Mitochondrion</location>
    </subcellularLocation>
</comment>
<dbReference type="Pfam" id="PF02297">
    <property type="entry name" value="COX6B"/>
    <property type="match status" value="1"/>
</dbReference>
<dbReference type="FunCoup" id="A0A151ZIH7">
    <property type="interactions" value="455"/>
</dbReference>
<evidence type="ECO:0000313" key="5">
    <source>
        <dbReference type="Proteomes" id="UP000076078"/>
    </source>
</evidence>
<dbReference type="OMA" id="NEWIAKW"/>
<dbReference type="OrthoDB" id="1107506at2759"/>
<sequence length="76" mass="8833">MENIETAPYNPRFPNQNQTKHCWANYVDYNGCVKHYGGDESKCLAFKQAYTSLCPTAWVTEWDEYRSSSIFPSSRV</sequence>